<evidence type="ECO:0000313" key="2">
    <source>
        <dbReference type="Proteomes" id="UP000018934"/>
    </source>
</evidence>
<protein>
    <submittedName>
        <fullName evidence="1">Uncharacterized protein</fullName>
    </submittedName>
</protein>
<dbReference type="EMBL" id="CP007033">
    <property type="protein sequence ID" value="AHF11345.1"/>
    <property type="molecule type" value="Genomic_DNA"/>
</dbReference>
<sequence>MPTAVGAGLLFFELYGIKCKIRQNILLFAEGIWRYLKNSPYN</sequence>
<organism evidence="1 2">
    <name type="scientific">Dehalobacter restrictus (strain DSM 9455 / PER-K23)</name>
    <dbReference type="NCBI Taxonomy" id="871738"/>
    <lineage>
        <taxon>Bacteria</taxon>
        <taxon>Bacillati</taxon>
        <taxon>Bacillota</taxon>
        <taxon>Clostridia</taxon>
        <taxon>Eubacteriales</taxon>
        <taxon>Desulfitobacteriaceae</taxon>
        <taxon>Dehalobacter</taxon>
    </lineage>
</organism>
<dbReference type="Proteomes" id="UP000018934">
    <property type="component" value="Chromosome"/>
</dbReference>
<evidence type="ECO:0000313" key="1">
    <source>
        <dbReference type="EMBL" id="AHF11345.1"/>
    </source>
</evidence>
<keyword evidence="2" id="KW-1185">Reference proteome</keyword>
<reference evidence="1 2" key="1">
    <citation type="journal article" date="2013" name="Stand. Genomic Sci.">
        <title>Complete genome sequence of Dehalobacter restrictus PER-K23(T.).</title>
        <authorList>
            <person name="Kruse T."/>
            <person name="Maillard J."/>
            <person name="Goodwin L."/>
            <person name="Woyke T."/>
            <person name="Teshima H."/>
            <person name="Bruce D."/>
            <person name="Detter C."/>
            <person name="Tapia R."/>
            <person name="Han C."/>
            <person name="Huntemann M."/>
            <person name="Wei C.L."/>
            <person name="Han J."/>
            <person name="Chen A."/>
            <person name="Kyrpides N."/>
            <person name="Szeto E."/>
            <person name="Markowitz V."/>
            <person name="Ivanova N."/>
            <person name="Pagani I."/>
            <person name="Pati A."/>
            <person name="Pitluck S."/>
            <person name="Nolan M."/>
            <person name="Holliger C."/>
            <person name="Smidt H."/>
        </authorList>
    </citation>
    <scope>NUCLEOTIDE SEQUENCE [LARGE SCALE GENOMIC DNA]</scope>
    <source>
        <strain evidence="2">DSM 9455</strain>
    </source>
</reference>
<gene>
    <name evidence="1" type="ORF">DEHRE_07695</name>
</gene>
<name>A0ABM5P9R9_DEHRP</name>
<accession>A0ABM5P9R9</accession>
<proteinExistence type="predicted"/>